<evidence type="ECO:0000259" key="2">
    <source>
        <dbReference type="Pfam" id="PF00234"/>
    </source>
</evidence>
<comment type="caution">
    <text evidence="3">The sequence shown here is derived from an EMBL/GenBank/DDBJ whole genome shotgun (WGS) entry which is preliminary data.</text>
</comment>
<name>A0AAV9E3B9_ACOCL</name>
<evidence type="ECO:0000313" key="4">
    <source>
        <dbReference type="Proteomes" id="UP001180020"/>
    </source>
</evidence>
<gene>
    <name evidence="3" type="ORF">QJS10_CPA09g00665</name>
</gene>
<dbReference type="AlphaFoldDB" id="A0AAV9E3B9"/>
<keyword evidence="1" id="KW-0732">Signal</keyword>
<reference evidence="3" key="1">
    <citation type="journal article" date="2023" name="Nat. Commun.">
        <title>Diploid and tetraploid genomes of Acorus and the evolution of monocots.</title>
        <authorList>
            <person name="Ma L."/>
            <person name="Liu K.W."/>
            <person name="Li Z."/>
            <person name="Hsiao Y.Y."/>
            <person name="Qi Y."/>
            <person name="Fu T."/>
            <person name="Tang G.D."/>
            <person name="Zhang D."/>
            <person name="Sun W.H."/>
            <person name="Liu D.K."/>
            <person name="Li Y."/>
            <person name="Chen G.Z."/>
            <person name="Liu X.D."/>
            <person name="Liao X.Y."/>
            <person name="Jiang Y.T."/>
            <person name="Yu X."/>
            <person name="Hao Y."/>
            <person name="Huang J."/>
            <person name="Zhao X.W."/>
            <person name="Ke S."/>
            <person name="Chen Y.Y."/>
            <person name="Wu W.L."/>
            <person name="Hsu J.L."/>
            <person name="Lin Y.F."/>
            <person name="Huang M.D."/>
            <person name="Li C.Y."/>
            <person name="Huang L."/>
            <person name="Wang Z.W."/>
            <person name="Zhao X."/>
            <person name="Zhong W.Y."/>
            <person name="Peng D.H."/>
            <person name="Ahmad S."/>
            <person name="Lan S."/>
            <person name="Zhang J.S."/>
            <person name="Tsai W.C."/>
            <person name="Van de Peer Y."/>
            <person name="Liu Z.J."/>
        </authorList>
    </citation>
    <scope>NUCLEOTIDE SEQUENCE</scope>
    <source>
        <strain evidence="3">CP</strain>
    </source>
</reference>
<dbReference type="PANTHER" id="PTHR33076">
    <property type="entry name" value="NON-SPECIFIC LIPID-TRANSFER PROTEIN 2-RELATED"/>
    <property type="match status" value="1"/>
</dbReference>
<evidence type="ECO:0000256" key="1">
    <source>
        <dbReference type="SAM" id="SignalP"/>
    </source>
</evidence>
<feature type="chain" id="PRO_5043440534" description="Bifunctional inhibitor/plant lipid transfer protein/seed storage helical domain-containing protein" evidence="1">
    <location>
        <begin position="28"/>
        <end position="122"/>
    </location>
</feature>
<dbReference type="Pfam" id="PF00234">
    <property type="entry name" value="Tryp_alpha_amyl"/>
    <property type="match status" value="1"/>
</dbReference>
<feature type="signal peptide" evidence="1">
    <location>
        <begin position="1"/>
        <end position="27"/>
    </location>
</feature>
<dbReference type="CDD" id="cd01960">
    <property type="entry name" value="nsLTP1"/>
    <property type="match status" value="1"/>
</dbReference>
<proteinExistence type="predicted"/>
<dbReference type="Gene3D" id="1.10.110.10">
    <property type="entry name" value="Plant lipid-transfer and hydrophobic proteins"/>
    <property type="match status" value="1"/>
</dbReference>
<dbReference type="PRINTS" id="PR00382">
    <property type="entry name" value="LIPIDTRNSFER"/>
</dbReference>
<organism evidence="3 4">
    <name type="scientific">Acorus calamus</name>
    <name type="common">Sweet flag</name>
    <dbReference type="NCBI Taxonomy" id="4465"/>
    <lineage>
        <taxon>Eukaryota</taxon>
        <taxon>Viridiplantae</taxon>
        <taxon>Streptophyta</taxon>
        <taxon>Embryophyta</taxon>
        <taxon>Tracheophyta</taxon>
        <taxon>Spermatophyta</taxon>
        <taxon>Magnoliopsida</taxon>
        <taxon>Liliopsida</taxon>
        <taxon>Acoraceae</taxon>
        <taxon>Acorus</taxon>
    </lineage>
</organism>
<keyword evidence="4" id="KW-1185">Reference proteome</keyword>
<dbReference type="EMBL" id="JAUJYO010000009">
    <property type="protein sequence ID" value="KAK1307636.1"/>
    <property type="molecule type" value="Genomic_DNA"/>
</dbReference>
<dbReference type="GO" id="GO:0006869">
    <property type="term" value="P:lipid transport"/>
    <property type="evidence" value="ECO:0007669"/>
    <property type="project" value="InterPro"/>
</dbReference>
<dbReference type="GO" id="GO:0008289">
    <property type="term" value="F:lipid binding"/>
    <property type="evidence" value="ECO:0007669"/>
    <property type="project" value="InterPro"/>
</dbReference>
<sequence>MTKRAVPCMLILLLVAMTHAFTGPALAQQVNCPVVDSAISMCGLYLTGQATAPSDACCGGVRSIHQVAGDSAQARRETCECICRTIAMYSDLSNEATRALTRECGVKAGIPIARDVDCSRIS</sequence>
<accession>A0AAV9E3B9</accession>
<protein>
    <recommendedName>
        <fullName evidence="2">Bifunctional inhibitor/plant lipid transfer protein/seed storage helical domain-containing protein</fullName>
    </recommendedName>
</protein>
<evidence type="ECO:0000313" key="3">
    <source>
        <dbReference type="EMBL" id="KAK1307636.1"/>
    </source>
</evidence>
<dbReference type="InterPro" id="IPR036312">
    <property type="entry name" value="Bifun_inhib/LTP/seed_sf"/>
</dbReference>
<reference evidence="3" key="2">
    <citation type="submission" date="2023-06" db="EMBL/GenBank/DDBJ databases">
        <authorList>
            <person name="Ma L."/>
            <person name="Liu K.-W."/>
            <person name="Li Z."/>
            <person name="Hsiao Y.-Y."/>
            <person name="Qi Y."/>
            <person name="Fu T."/>
            <person name="Tang G."/>
            <person name="Zhang D."/>
            <person name="Sun W.-H."/>
            <person name="Liu D.-K."/>
            <person name="Li Y."/>
            <person name="Chen G.-Z."/>
            <person name="Liu X.-D."/>
            <person name="Liao X.-Y."/>
            <person name="Jiang Y.-T."/>
            <person name="Yu X."/>
            <person name="Hao Y."/>
            <person name="Huang J."/>
            <person name="Zhao X.-W."/>
            <person name="Ke S."/>
            <person name="Chen Y.-Y."/>
            <person name="Wu W.-L."/>
            <person name="Hsu J.-L."/>
            <person name="Lin Y.-F."/>
            <person name="Huang M.-D."/>
            <person name="Li C.-Y."/>
            <person name="Huang L."/>
            <person name="Wang Z.-W."/>
            <person name="Zhao X."/>
            <person name="Zhong W.-Y."/>
            <person name="Peng D.-H."/>
            <person name="Ahmad S."/>
            <person name="Lan S."/>
            <person name="Zhang J.-S."/>
            <person name="Tsai W.-C."/>
            <person name="Van De Peer Y."/>
            <person name="Liu Z.-J."/>
        </authorList>
    </citation>
    <scope>NUCLEOTIDE SEQUENCE</scope>
    <source>
        <strain evidence="3">CP</strain>
        <tissue evidence="3">Leaves</tissue>
    </source>
</reference>
<dbReference type="InterPro" id="IPR000528">
    <property type="entry name" value="Plant_nsLTP"/>
</dbReference>
<dbReference type="SUPFAM" id="SSF47699">
    <property type="entry name" value="Bifunctional inhibitor/lipid-transfer protein/seed storage 2S albumin"/>
    <property type="match status" value="1"/>
</dbReference>
<dbReference type="Proteomes" id="UP001180020">
    <property type="component" value="Unassembled WGS sequence"/>
</dbReference>
<dbReference type="InterPro" id="IPR016140">
    <property type="entry name" value="Bifunc_inhib/LTP/seed_store"/>
</dbReference>
<feature type="domain" description="Bifunctional inhibitor/plant lipid transfer protein/seed storage helical" evidence="2">
    <location>
        <begin position="32"/>
        <end position="108"/>
    </location>
</feature>